<reference evidence="2" key="1">
    <citation type="journal article" date="2023" name="Nat. Plants">
        <title>Single-cell RNA sequencing provides a high-resolution roadmap for understanding the multicellular compartmentation of specialized metabolism.</title>
        <authorList>
            <person name="Sun S."/>
            <person name="Shen X."/>
            <person name="Li Y."/>
            <person name="Li Y."/>
            <person name="Wang S."/>
            <person name="Li R."/>
            <person name="Zhang H."/>
            <person name="Shen G."/>
            <person name="Guo B."/>
            <person name="Wei J."/>
            <person name="Xu J."/>
            <person name="St-Pierre B."/>
            <person name="Chen S."/>
            <person name="Sun C."/>
        </authorList>
    </citation>
    <scope>NUCLEOTIDE SEQUENCE [LARGE SCALE GENOMIC DNA]</scope>
</reference>
<protein>
    <submittedName>
        <fullName evidence="1">Uncharacterized protein</fullName>
    </submittedName>
</protein>
<dbReference type="Proteomes" id="UP001060085">
    <property type="component" value="Linkage Group LG03"/>
</dbReference>
<evidence type="ECO:0000313" key="2">
    <source>
        <dbReference type="Proteomes" id="UP001060085"/>
    </source>
</evidence>
<keyword evidence="2" id="KW-1185">Reference proteome</keyword>
<sequence length="372" mass="41081">MQDAAREALLKIDISCSVVGKMLDSVLDLVDHQSGSALGKKKKKKRRPPTCKGSVLDVFQQKENGLSFVSSLLDVMLVKKNIRNRSSLLGSLFKLVGKFFVNNGGINGAEDEEAKELIQAVSGVSQIASSTQVYVQQELLLILEDISSSLINDSPLEGATLDQFDMELLVKCARSTKDAVTRNHVFSLFSILAKVIPDKVLDHILDILIVMGESAITQWDGYSRRVFEELVSAVVPFWLSKTRDMEKLIQVFVDVLPQVAQSQRLPIVAHVLSQQQMAVLIRAAIVRAIFLRNMLIVSIQFVSDKLLDPEIAFKIDTGEDSDIIQNLLFEIEWNSMVGLGSDDFTNGDDLYDALGVKDKQLSQAAPISISNS</sequence>
<dbReference type="EMBL" id="CM044703">
    <property type="protein sequence ID" value="KAI5670288.1"/>
    <property type="molecule type" value="Genomic_DNA"/>
</dbReference>
<gene>
    <name evidence="1" type="ORF">M9H77_10652</name>
</gene>
<proteinExistence type="predicted"/>
<accession>A0ACC0BCE7</accession>
<evidence type="ECO:0000313" key="1">
    <source>
        <dbReference type="EMBL" id="KAI5670288.1"/>
    </source>
</evidence>
<organism evidence="1 2">
    <name type="scientific">Catharanthus roseus</name>
    <name type="common">Madagascar periwinkle</name>
    <name type="synonym">Vinca rosea</name>
    <dbReference type="NCBI Taxonomy" id="4058"/>
    <lineage>
        <taxon>Eukaryota</taxon>
        <taxon>Viridiplantae</taxon>
        <taxon>Streptophyta</taxon>
        <taxon>Embryophyta</taxon>
        <taxon>Tracheophyta</taxon>
        <taxon>Spermatophyta</taxon>
        <taxon>Magnoliopsida</taxon>
        <taxon>eudicotyledons</taxon>
        <taxon>Gunneridae</taxon>
        <taxon>Pentapetalae</taxon>
        <taxon>asterids</taxon>
        <taxon>lamiids</taxon>
        <taxon>Gentianales</taxon>
        <taxon>Apocynaceae</taxon>
        <taxon>Rauvolfioideae</taxon>
        <taxon>Vinceae</taxon>
        <taxon>Catharanthinae</taxon>
        <taxon>Catharanthus</taxon>
    </lineage>
</organism>
<name>A0ACC0BCE7_CATRO</name>
<comment type="caution">
    <text evidence="1">The sequence shown here is derived from an EMBL/GenBank/DDBJ whole genome shotgun (WGS) entry which is preliminary data.</text>
</comment>